<dbReference type="EMBL" id="BSOY01000003">
    <property type="protein sequence ID" value="GLS00267.1"/>
    <property type="molecule type" value="Genomic_DNA"/>
</dbReference>
<organism evidence="1 2">
    <name type="scientific">Brevundimonas denitrificans</name>
    <dbReference type="NCBI Taxonomy" id="1443434"/>
    <lineage>
        <taxon>Bacteria</taxon>
        <taxon>Pseudomonadati</taxon>
        <taxon>Pseudomonadota</taxon>
        <taxon>Alphaproteobacteria</taxon>
        <taxon>Caulobacterales</taxon>
        <taxon>Caulobacteraceae</taxon>
        <taxon>Brevundimonas</taxon>
    </lineage>
</organism>
<gene>
    <name evidence="1" type="ORF">GCM10007859_02710</name>
</gene>
<evidence type="ECO:0000313" key="1">
    <source>
        <dbReference type="EMBL" id="GLS00267.1"/>
    </source>
</evidence>
<reference evidence="2" key="1">
    <citation type="journal article" date="2019" name="Int. J. Syst. Evol. Microbiol.">
        <title>The Global Catalogue of Microorganisms (GCM) 10K type strain sequencing project: providing services to taxonomists for standard genome sequencing and annotation.</title>
        <authorList>
            <consortium name="The Broad Institute Genomics Platform"/>
            <consortium name="The Broad Institute Genome Sequencing Center for Infectious Disease"/>
            <person name="Wu L."/>
            <person name="Ma J."/>
        </authorList>
    </citation>
    <scope>NUCLEOTIDE SEQUENCE [LARGE SCALE GENOMIC DNA]</scope>
    <source>
        <strain evidence="2">NBRC 110107</strain>
    </source>
</reference>
<name>A0ABQ6BFR0_9CAUL</name>
<protein>
    <submittedName>
        <fullName evidence="1">Uncharacterized protein</fullName>
    </submittedName>
</protein>
<keyword evidence="2" id="KW-1185">Reference proteome</keyword>
<accession>A0ABQ6BFR0</accession>
<proteinExistence type="predicted"/>
<evidence type="ECO:0000313" key="2">
    <source>
        <dbReference type="Proteomes" id="UP001156921"/>
    </source>
</evidence>
<sequence>MFLGRSAAMIHLKIAEVAGKPVIQLDAADLASLGAAVGDVVAIEAVEATAVERGKAFVERYIKTFEALAK</sequence>
<dbReference type="Proteomes" id="UP001156921">
    <property type="component" value="Unassembled WGS sequence"/>
</dbReference>
<comment type="caution">
    <text evidence="1">The sequence shown here is derived from an EMBL/GenBank/DDBJ whole genome shotgun (WGS) entry which is preliminary data.</text>
</comment>